<name>A0AAV7WW03_PLEWA</name>
<proteinExistence type="predicted"/>
<dbReference type="EMBL" id="JANPWB010000001">
    <property type="protein sequence ID" value="KAJ1218317.1"/>
    <property type="molecule type" value="Genomic_DNA"/>
</dbReference>
<dbReference type="InterPro" id="IPR036691">
    <property type="entry name" value="Endo/exonu/phosph_ase_sf"/>
</dbReference>
<dbReference type="SUPFAM" id="SSF56219">
    <property type="entry name" value="DNase I-like"/>
    <property type="match status" value="1"/>
</dbReference>
<gene>
    <name evidence="1" type="ORF">NDU88_005900</name>
</gene>
<reference evidence="1" key="1">
    <citation type="journal article" date="2022" name="bioRxiv">
        <title>Sequencing and chromosome-scale assembly of the giantPleurodeles waltlgenome.</title>
        <authorList>
            <person name="Brown T."/>
            <person name="Elewa A."/>
            <person name="Iarovenko S."/>
            <person name="Subramanian E."/>
            <person name="Araus A.J."/>
            <person name="Petzold A."/>
            <person name="Susuki M."/>
            <person name="Suzuki K.-i.T."/>
            <person name="Hayashi T."/>
            <person name="Toyoda A."/>
            <person name="Oliveira C."/>
            <person name="Osipova E."/>
            <person name="Leigh N.D."/>
            <person name="Simon A."/>
            <person name="Yun M.H."/>
        </authorList>
    </citation>
    <scope>NUCLEOTIDE SEQUENCE</scope>
    <source>
        <strain evidence="1">20211129_DDA</strain>
        <tissue evidence="1">Liver</tissue>
    </source>
</reference>
<evidence type="ECO:0000313" key="1">
    <source>
        <dbReference type="EMBL" id="KAJ1218317.1"/>
    </source>
</evidence>
<accession>A0AAV7WW03</accession>
<evidence type="ECO:0000313" key="2">
    <source>
        <dbReference type="Proteomes" id="UP001066276"/>
    </source>
</evidence>
<dbReference type="AlphaFoldDB" id="A0AAV7WW03"/>
<keyword evidence="2" id="KW-1185">Reference proteome</keyword>
<organism evidence="1 2">
    <name type="scientific">Pleurodeles waltl</name>
    <name type="common">Iberian ribbed newt</name>
    <dbReference type="NCBI Taxonomy" id="8319"/>
    <lineage>
        <taxon>Eukaryota</taxon>
        <taxon>Metazoa</taxon>
        <taxon>Chordata</taxon>
        <taxon>Craniata</taxon>
        <taxon>Vertebrata</taxon>
        <taxon>Euteleostomi</taxon>
        <taxon>Amphibia</taxon>
        <taxon>Batrachia</taxon>
        <taxon>Caudata</taxon>
        <taxon>Salamandroidea</taxon>
        <taxon>Salamandridae</taxon>
        <taxon>Pleurodelinae</taxon>
        <taxon>Pleurodeles</taxon>
    </lineage>
</organism>
<protein>
    <submittedName>
        <fullName evidence="1">Uncharacterized protein</fullName>
    </submittedName>
</protein>
<dbReference type="Proteomes" id="UP001066276">
    <property type="component" value="Chromosome 1_1"/>
</dbReference>
<sequence length="116" mass="12686">MGGSQVPFQHILDQEGRYVILFGNLDGEEMCLMNVYAPDIDCVEFYSGVVSAAVALLAVDIVLAGDGNCVIGGELEKPHITGQLADLLQELKLLDPRRQMHLKSMEYSCFTTGTYS</sequence>
<comment type="caution">
    <text evidence="1">The sequence shown here is derived from an EMBL/GenBank/DDBJ whole genome shotgun (WGS) entry which is preliminary data.</text>
</comment>
<dbReference type="Gene3D" id="3.60.10.10">
    <property type="entry name" value="Endonuclease/exonuclease/phosphatase"/>
    <property type="match status" value="1"/>
</dbReference>